<dbReference type="Proteomes" id="UP000530670">
    <property type="component" value="Unassembled WGS sequence"/>
</dbReference>
<evidence type="ECO:0000313" key="1">
    <source>
        <dbReference type="EMBL" id="KAF5646989.1"/>
    </source>
</evidence>
<dbReference type="GeneID" id="59300220"/>
<dbReference type="EMBL" id="JAAQRI010000033">
    <property type="protein sequence ID" value="KAF5646989.1"/>
    <property type="molecule type" value="Genomic_DNA"/>
</dbReference>
<protein>
    <submittedName>
        <fullName evidence="1">Uncharacterized protein</fullName>
    </submittedName>
</protein>
<keyword evidence="2" id="KW-1185">Reference proteome</keyword>
<organism evidence="1 2">
    <name type="scientific">Fusarium tjaetaba</name>
    <dbReference type="NCBI Taxonomy" id="1567544"/>
    <lineage>
        <taxon>Eukaryota</taxon>
        <taxon>Fungi</taxon>
        <taxon>Dikarya</taxon>
        <taxon>Ascomycota</taxon>
        <taxon>Pezizomycotina</taxon>
        <taxon>Sordariomycetes</taxon>
        <taxon>Hypocreomycetidae</taxon>
        <taxon>Hypocreales</taxon>
        <taxon>Nectriaceae</taxon>
        <taxon>Fusarium</taxon>
        <taxon>Fusarium fujikuroi species complex</taxon>
    </lineage>
</organism>
<dbReference type="AlphaFoldDB" id="A0A8H5S6L3"/>
<dbReference type="RefSeq" id="XP_037211029.1">
    <property type="nucleotide sequence ID" value="XM_037347950.1"/>
</dbReference>
<name>A0A8H5S6L3_9HYPO</name>
<proteinExistence type="predicted"/>
<comment type="caution">
    <text evidence="1">The sequence shown here is derived from an EMBL/GenBank/DDBJ whole genome shotgun (WGS) entry which is preliminary data.</text>
</comment>
<sequence>MGMLSVQEAFRSAPIFGSGSEGDVTMRALGGEGDSATGLERDGQSIQVAVNGAGNFVSMYGNSLGGLPR</sequence>
<accession>A0A8H5S6L3</accession>
<evidence type="ECO:0000313" key="2">
    <source>
        <dbReference type="Proteomes" id="UP000530670"/>
    </source>
</evidence>
<reference evidence="1 2" key="1">
    <citation type="submission" date="2020-05" db="EMBL/GenBank/DDBJ databases">
        <title>Identification and distribution of gene clusters putatively required for synthesis of sphingolipid metabolism inhibitors in phylogenetically diverse species of the filamentous fungus Fusarium.</title>
        <authorList>
            <person name="Kim H.-S."/>
            <person name="Busman M."/>
            <person name="Brown D.W."/>
            <person name="Divon H."/>
            <person name="Uhlig S."/>
            <person name="Proctor R.H."/>
        </authorList>
    </citation>
    <scope>NUCLEOTIDE SEQUENCE [LARGE SCALE GENOMIC DNA]</scope>
    <source>
        <strain evidence="1 2">NRRL 66243</strain>
    </source>
</reference>
<gene>
    <name evidence="1" type="ORF">FTJAE_1820</name>
</gene>